<dbReference type="AlphaFoldDB" id="A0A5B7FJD6"/>
<dbReference type="EMBL" id="VSRR010006657">
    <property type="protein sequence ID" value="MPC45279.1"/>
    <property type="molecule type" value="Genomic_DNA"/>
</dbReference>
<reference evidence="1 2" key="1">
    <citation type="submission" date="2019-05" db="EMBL/GenBank/DDBJ databases">
        <title>Another draft genome of Portunus trituberculatus and its Hox gene families provides insights of decapod evolution.</title>
        <authorList>
            <person name="Jeong J.-H."/>
            <person name="Song I."/>
            <person name="Kim S."/>
            <person name="Choi T."/>
            <person name="Kim D."/>
            <person name="Ryu S."/>
            <person name="Kim W."/>
        </authorList>
    </citation>
    <scope>NUCLEOTIDE SEQUENCE [LARGE SCALE GENOMIC DNA]</scope>
    <source>
        <tissue evidence="1">Muscle</tissue>
    </source>
</reference>
<gene>
    <name evidence="1" type="ORF">E2C01_038974</name>
</gene>
<evidence type="ECO:0000313" key="1">
    <source>
        <dbReference type="EMBL" id="MPC45279.1"/>
    </source>
</evidence>
<sequence>MTLLLQTPLGGAGCSHKWWRWWRGHGDTVRKPTSKWGTFRLRTTVRSFISVFFRSSFSLFRFASHASVAAFGSLVF</sequence>
<evidence type="ECO:0000313" key="2">
    <source>
        <dbReference type="Proteomes" id="UP000324222"/>
    </source>
</evidence>
<keyword evidence="2" id="KW-1185">Reference proteome</keyword>
<dbReference type="Proteomes" id="UP000324222">
    <property type="component" value="Unassembled WGS sequence"/>
</dbReference>
<organism evidence="1 2">
    <name type="scientific">Portunus trituberculatus</name>
    <name type="common">Swimming crab</name>
    <name type="synonym">Neptunus trituberculatus</name>
    <dbReference type="NCBI Taxonomy" id="210409"/>
    <lineage>
        <taxon>Eukaryota</taxon>
        <taxon>Metazoa</taxon>
        <taxon>Ecdysozoa</taxon>
        <taxon>Arthropoda</taxon>
        <taxon>Crustacea</taxon>
        <taxon>Multicrustacea</taxon>
        <taxon>Malacostraca</taxon>
        <taxon>Eumalacostraca</taxon>
        <taxon>Eucarida</taxon>
        <taxon>Decapoda</taxon>
        <taxon>Pleocyemata</taxon>
        <taxon>Brachyura</taxon>
        <taxon>Eubrachyura</taxon>
        <taxon>Portunoidea</taxon>
        <taxon>Portunidae</taxon>
        <taxon>Portuninae</taxon>
        <taxon>Portunus</taxon>
    </lineage>
</organism>
<name>A0A5B7FJD6_PORTR</name>
<accession>A0A5B7FJD6</accession>
<protein>
    <submittedName>
        <fullName evidence="1">Uncharacterized protein</fullName>
    </submittedName>
</protein>
<comment type="caution">
    <text evidence="1">The sequence shown here is derived from an EMBL/GenBank/DDBJ whole genome shotgun (WGS) entry which is preliminary data.</text>
</comment>
<proteinExistence type="predicted"/>